<evidence type="ECO:0000256" key="3">
    <source>
        <dbReference type="ARBA" id="ARBA00023125"/>
    </source>
</evidence>
<dbReference type="SUPFAM" id="SSF53850">
    <property type="entry name" value="Periplasmic binding protein-like II"/>
    <property type="match status" value="1"/>
</dbReference>
<protein>
    <submittedName>
        <fullName evidence="7">LysR family transcriptional regulator</fullName>
    </submittedName>
</protein>
<keyword evidence="3" id="KW-0238">DNA-binding</keyword>
<evidence type="ECO:0000313" key="9">
    <source>
        <dbReference type="Proteomes" id="UP000255167"/>
    </source>
</evidence>
<proteinExistence type="inferred from homology"/>
<dbReference type="InterPro" id="IPR036388">
    <property type="entry name" value="WH-like_DNA-bd_sf"/>
</dbReference>
<dbReference type="PROSITE" id="PS50931">
    <property type="entry name" value="HTH_LYSR"/>
    <property type="match status" value="1"/>
</dbReference>
<dbReference type="RefSeq" id="WP_004177951.1">
    <property type="nucleotide sequence ID" value="NZ_AP024173.1"/>
</dbReference>
<dbReference type="EMBL" id="UASN01000022">
    <property type="protein sequence ID" value="SQC17347.1"/>
    <property type="molecule type" value="Genomic_DNA"/>
</dbReference>
<dbReference type="CDD" id="cd08459">
    <property type="entry name" value="PBP2_DntR_NahR_LinR_like"/>
    <property type="match status" value="1"/>
</dbReference>
<sequence>MREELDFKSLRFFSALYRLGNVSPAADALDISQPTGSLLLKKLRDHFADPLFVRVGQRMIPTPRADAIAPTISTLLQLVDNDLAVKPEFLPQQSQRNFTIGMTDISQMTLLPLLQIALQQQAADGITFTVQNLDEQTLNALESGKCDLAIGYLTQLPESVYQQHLFDQSYVCLAAENHPRIRAQLRAEDWRQEKHLAIRVEGTAHGDMDKLLDEHHMPRRIALTLPSFLGTGELVAESDMIAVVPEQVARHITRRYPCRSWPLPFPLAKIAIRQVWHQRLHRDPGHIWLRSLIATLADPAQQSTSIKI</sequence>
<dbReference type="PANTHER" id="PTHR30118:SF15">
    <property type="entry name" value="TRANSCRIPTIONAL REGULATORY PROTEIN"/>
    <property type="match status" value="1"/>
</dbReference>
<dbReference type="Pfam" id="PF03466">
    <property type="entry name" value="LysR_substrate"/>
    <property type="match status" value="1"/>
</dbReference>
<reference evidence="8 9" key="1">
    <citation type="submission" date="2018-06" db="EMBL/GenBank/DDBJ databases">
        <authorList>
            <consortium name="Pathogen Informatics"/>
            <person name="Doyle S."/>
        </authorList>
    </citation>
    <scope>NUCLEOTIDE SEQUENCE [LARGE SCALE GENOMIC DNA]</scope>
    <source>
        <strain evidence="6 8">NCTC9601</strain>
        <strain evidence="7 9">NCTC9617</strain>
    </source>
</reference>
<keyword evidence="2" id="KW-0805">Transcription regulation</keyword>
<feature type="domain" description="HTH lysR-type" evidence="5">
    <location>
        <begin position="5"/>
        <end position="62"/>
    </location>
</feature>
<dbReference type="InterPro" id="IPR050389">
    <property type="entry name" value="LysR-type_TF"/>
</dbReference>
<dbReference type="GO" id="GO:0003700">
    <property type="term" value="F:DNA-binding transcription factor activity"/>
    <property type="evidence" value="ECO:0007669"/>
    <property type="project" value="InterPro"/>
</dbReference>
<evidence type="ECO:0000256" key="2">
    <source>
        <dbReference type="ARBA" id="ARBA00023015"/>
    </source>
</evidence>
<dbReference type="InterPro" id="IPR000847">
    <property type="entry name" value="LysR_HTH_N"/>
</dbReference>
<dbReference type="PANTHER" id="PTHR30118">
    <property type="entry name" value="HTH-TYPE TRANSCRIPTIONAL REGULATOR LEUO-RELATED"/>
    <property type="match status" value="1"/>
</dbReference>
<evidence type="ECO:0000313" key="7">
    <source>
        <dbReference type="EMBL" id="STW47836.1"/>
    </source>
</evidence>
<evidence type="ECO:0000256" key="1">
    <source>
        <dbReference type="ARBA" id="ARBA00009437"/>
    </source>
</evidence>
<organism evidence="7 9">
    <name type="scientific">Klebsiella pneumoniae</name>
    <dbReference type="NCBI Taxonomy" id="573"/>
    <lineage>
        <taxon>Bacteria</taxon>
        <taxon>Pseudomonadati</taxon>
        <taxon>Pseudomonadota</taxon>
        <taxon>Gammaproteobacteria</taxon>
        <taxon>Enterobacterales</taxon>
        <taxon>Enterobacteriaceae</taxon>
        <taxon>Klebsiella/Raoultella group</taxon>
        <taxon>Klebsiella</taxon>
        <taxon>Klebsiella pneumoniae complex</taxon>
    </lineage>
</organism>
<dbReference type="GO" id="GO:0003677">
    <property type="term" value="F:DNA binding"/>
    <property type="evidence" value="ECO:0007669"/>
    <property type="project" value="UniProtKB-KW"/>
</dbReference>
<evidence type="ECO:0000313" key="6">
    <source>
        <dbReference type="EMBL" id="SQC17347.1"/>
    </source>
</evidence>
<dbReference type="SUPFAM" id="SSF46785">
    <property type="entry name" value="Winged helix' DNA-binding domain"/>
    <property type="match status" value="1"/>
</dbReference>
<dbReference type="InterPro" id="IPR005119">
    <property type="entry name" value="LysR_subst-bd"/>
</dbReference>
<dbReference type="Proteomes" id="UP000255167">
    <property type="component" value="Unassembled WGS sequence"/>
</dbReference>
<accession>A0A060VDY7</accession>
<name>A0A060VDY7_KLEPN</name>
<dbReference type="Pfam" id="PF00126">
    <property type="entry name" value="HTH_1"/>
    <property type="match status" value="1"/>
</dbReference>
<keyword evidence="4" id="KW-0804">Transcription</keyword>
<comment type="similarity">
    <text evidence="1">Belongs to the LysR transcriptional regulatory family.</text>
</comment>
<evidence type="ECO:0000259" key="5">
    <source>
        <dbReference type="PROSITE" id="PS50931"/>
    </source>
</evidence>
<dbReference type="InterPro" id="IPR036390">
    <property type="entry name" value="WH_DNA-bd_sf"/>
</dbReference>
<dbReference type="Gene3D" id="3.40.190.10">
    <property type="entry name" value="Periplasmic binding protein-like II"/>
    <property type="match status" value="2"/>
</dbReference>
<gene>
    <name evidence="7" type="primary">nodD2_2</name>
    <name evidence="6" type="synonym">nodD2_3</name>
    <name evidence="6" type="ORF">NCTC9601_04630</name>
    <name evidence="7" type="ORF">NCTC9617_04403</name>
</gene>
<dbReference type="Proteomes" id="UP000251123">
    <property type="component" value="Unassembled WGS sequence"/>
</dbReference>
<evidence type="ECO:0000256" key="4">
    <source>
        <dbReference type="ARBA" id="ARBA00023163"/>
    </source>
</evidence>
<evidence type="ECO:0000313" key="8">
    <source>
        <dbReference type="Proteomes" id="UP000251123"/>
    </source>
</evidence>
<dbReference type="AlphaFoldDB" id="A0A060VDY7"/>
<dbReference type="EMBL" id="UGNC01000005">
    <property type="protein sequence ID" value="STW47836.1"/>
    <property type="molecule type" value="Genomic_DNA"/>
</dbReference>
<dbReference type="Gene3D" id="1.10.10.10">
    <property type="entry name" value="Winged helix-like DNA-binding domain superfamily/Winged helix DNA-binding domain"/>
    <property type="match status" value="1"/>
</dbReference>